<keyword evidence="2" id="KW-1185">Reference proteome</keyword>
<proteinExistence type="predicted"/>
<name>A0A1G6GZT2_9BACT</name>
<dbReference type="Proteomes" id="UP000199452">
    <property type="component" value="Unassembled WGS sequence"/>
</dbReference>
<gene>
    <name evidence="1" type="ORF">SAMN05216323_100568</name>
</gene>
<accession>A0A1G6GZT2</accession>
<dbReference type="AlphaFoldDB" id="A0A1G6GZT2"/>
<evidence type="ECO:0000313" key="2">
    <source>
        <dbReference type="Proteomes" id="UP000199452"/>
    </source>
</evidence>
<protein>
    <submittedName>
        <fullName evidence="1">Uncharacterized protein</fullName>
    </submittedName>
</protein>
<evidence type="ECO:0000313" key="1">
    <source>
        <dbReference type="EMBL" id="SDB87408.1"/>
    </source>
</evidence>
<dbReference type="EMBL" id="FMYP01000005">
    <property type="protein sequence ID" value="SDB87408.1"/>
    <property type="molecule type" value="Genomic_DNA"/>
</dbReference>
<reference evidence="1 2" key="1">
    <citation type="submission" date="2016-09" db="EMBL/GenBank/DDBJ databases">
        <authorList>
            <person name="Capua I."/>
            <person name="De Benedictis P."/>
            <person name="Joannis T."/>
            <person name="Lombin L.H."/>
            <person name="Cattoli G."/>
        </authorList>
    </citation>
    <scope>NUCLEOTIDE SEQUENCE [LARGE SCALE GENOMIC DNA]</scope>
    <source>
        <strain evidence="1 2">A7P-90m</strain>
    </source>
</reference>
<dbReference type="STRING" id="1640674.SAMN05216323_100568"/>
<organism evidence="1 2">
    <name type="scientific">Williamwhitmania taraxaci</name>
    <dbReference type="NCBI Taxonomy" id="1640674"/>
    <lineage>
        <taxon>Bacteria</taxon>
        <taxon>Pseudomonadati</taxon>
        <taxon>Bacteroidota</taxon>
        <taxon>Bacteroidia</taxon>
        <taxon>Bacteroidales</taxon>
        <taxon>Williamwhitmaniaceae</taxon>
        <taxon>Williamwhitmania</taxon>
    </lineage>
</organism>
<sequence length="33" mass="3715">MATVDKNPIKAIYLTFTNEFKTFANSSIAHANR</sequence>